<dbReference type="Gene3D" id="3.40.50.2300">
    <property type="match status" value="1"/>
</dbReference>
<dbReference type="Pfam" id="PF00072">
    <property type="entry name" value="Response_reg"/>
    <property type="match status" value="1"/>
</dbReference>
<name>A0A7S1CF04_9STRA</name>
<feature type="transmembrane region" description="Helical" evidence="5">
    <location>
        <begin position="173"/>
        <end position="193"/>
    </location>
</feature>
<feature type="region of interest" description="Disordered" evidence="4">
    <location>
        <begin position="387"/>
        <end position="418"/>
    </location>
</feature>
<dbReference type="PROSITE" id="PS50109">
    <property type="entry name" value="HIS_KIN"/>
    <property type="match status" value="1"/>
</dbReference>
<dbReference type="CDD" id="cd00130">
    <property type="entry name" value="PAS"/>
    <property type="match status" value="1"/>
</dbReference>
<dbReference type="PANTHER" id="PTHR45339:SF1">
    <property type="entry name" value="HYBRID SIGNAL TRANSDUCTION HISTIDINE KINASE J"/>
    <property type="match status" value="1"/>
</dbReference>
<evidence type="ECO:0000256" key="2">
    <source>
        <dbReference type="ARBA" id="ARBA00023012"/>
    </source>
</evidence>
<dbReference type="SUPFAM" id="SSF52172">
    <property type="entry name" value="CheY-like"/>
    <property type="match status" value="1"/>
</dbReference>
<dbReference type="Pfam" id="PF02518">
    <property type="entry name" value="HATPase_c"/>
    <property type="match status" value="1"/>
</dbReference>
<organism evidence="9">
    <name type="scientific">Bicosoecida sp. CB-2014</name>
    <dbReference type="NCBI Taxonomy" id="1486930"/>
    <lineage>
        <taxon>Eukaryota</taxon>
        <taxon>Sar</taxon>
        <taxon>Stramenopiles</taxon>
        <taxon>Bigyra</taxon>
        <taxon>Opalozoa</taxon>
        <taxon>Bicosoecida</taxon>
    </lineage>
</organism>
<feature type="domain" description="Response regulatory" evidence="7">
    <location>
        <begin position="667"/>
        <end position="784"/>
    </location>
</feature>
<evidence type="ECO:0000259" key="8">
    <source>
        <dbReference type="PROSITE" id="PS50112"/>
    </source>
</evidence>
<protein>
    <recommendedName>
        <fullName evidence="10">Response regulatory domain-containing protein</fullName>
    </recommendedName>
</protein>
<keyword evidence="5" id="KW-0812">Transmembrane</keyword>
<proteinExistence type="predicted"/>
<dbReference type="SMART" id="SM00448">
    <property type="entry name" value="REC"/>
    <property type="match status" value="1"/>
</dbReference>
<feature type="transmembrane region" description="Helical" evidence="5">
    <location>
        <begin position="70"/>
        <end position="90"/>
    </location>
</feature>
<dbReference type="InterPro" id="IPR005467">
    <property type="entry name" value="His_kinase_dom"/>
</dbReference>
<evidence type="ECO:0000256" key="1">
    <source>
        <dbReference type="ARBA" id="ARBA00022553"/>
    </source>
</evidence>
<evidence type="ECO:0000259" key="7">
    <source>
        <dbReference type="PROSITE" id="PS50110"/>
    </source>
</evidence>
<feature type="domain" description="Histidine kinase" evidence="6">
    <location>
        <begin position="425"/>
        <end position="637"/>
    </location>
</feature>
<feature type="transmembrane region" description="Helical" evidence="5">
    <location>
        <begin position="134"/>
        <end position="152"/>
    </location>
</feature>
<dbReference type="InterPro" id="IPR036890">
    <property type="entry name" value="HATPase_C_sf"/>
</dbReference>
<dbReference type="Gene3D" id="3.30.450.20">
    <property type="entry name" value="PAS domain"/>
    <property type="match status" value="1"/>
</dbReference>
<sequence>MRGTAAPPGGVAVGLEPPARGRIKRHASSPSRSAAVALARAAHMHPITLALPAHAEDAYLLDAWGTNGTIAFVCAFVYALLSLGLGVAALDGADGGAVVLAVILRIVPGVVAAGWGAALIVGGMSEQAGPALRLWSPVMALLGAASSVGIAAQARYCVNETLAAASCPDPETLPWLAVAWALVLPHVLVHGMLVRWHHATAAAIVGSAVALGLLLPGAQSSGINTPRPAEGIVTFLANIAIVGLMGHKADRLARTFHLAQLSDAADGDGRARGAGVRGHGLLASVQHSPNVLLLKTELDGTVVFASEAASHVHGYDDHELEGRHLDEFVVTADRRALRDAIEAGRANPKQPFTATYHRVGKRGGSRLVRLHAFFMTRHDEPSSIVGFEWQESSPSPSAAGAAAPSTAASPEASRRRQENEVVMSFASHELYNSLHVLDATCATMADDPKLEDYREDFEDIVSAGKTVHLLVSDLLALVKLADGSLATHPEVIDTEALIQKVVNEQKPLTKLPIVVTIDPKVPTKLTLDGENTALLLANALNASVRSVDSGEIRVVVDLESDKKLRIDIVDEGTLDGATKEDLERALADGKPVEGTRQRRTALLLPVCNQVAEALLGTVSIEETSGYLHFSFIVPFTRVGGRGGAGAGGVAAAGAPQPPSVAGVAGMYVMLVDDSKMLRRTGGQMLERLGCTYKLLEDGDEVVGALAEAERPFDCILLDIKMERTDGAVVCSKLREIHGARLPIVAMTSHTEARDVDRFMSMGFDLVLGKPFSVQDLGNALLKGRMARGTARFSRMSARTDEPAGRLDDPHRHAFTTRQEAIDEAGGDLPDAFEDEIVDGGGGSSRALPGAVRK</sequence>
<dbReference type="InterPro" id="IPR013655">
    <property type="entry name" value="PAS_fold_3"/>
</dbReference>
<dbReference type="AlphaFoldDB" id="A0A7S1CF04"/>
<feature type="modified residue" description="4-aspartylphosphate" evidence="3">
    <location>
        <position position="718"/>
    </location>
</feature>
<dbReference type="InterPro" id="IPR001789">
    <property type="entry name" value="Sig_transdc_resp-reg_receiver"/>
</dbReference>
<keyword evidence="5" id="KW-1133">Transmembrane helix</keyword>
<dbReference type="InterPro" id="IPR035965">
    <property type="entry name" value="PAS-like_dom_sf"/>
</dbReference>
<dbReference type="SMART" id="SM00091">
    <property type="entry name" value="PAS"/>
    <property type="match status" value="1"/>
</dbReference>
<dbReference type="SUPFAM" id="SSF55874">
    <property type="entry name" value="ATPase domain of HSP90 chaperone/DNA topoisomerase II/histidine kinase"/>
    <property type="match status" value="1"/>
</dbReference>
<dbReference type="Gene3D" id="3.30.565.10">
    <property type="entry name" value="Histidine kinase-like ATPase, C-terminal domain"/>
    <property type="match status" value="1"/>
</dbReference>
<dbReference type="CDD" id="cd17546">
    <property type="entry name" value="REC_hyHK_CKI1_RcsC-like"/>
    <property type="match status" value="1"/>
</dbReference>
<feature type="region of interest" description="Disordered" evidence="4">
    <location>
        <begin position="822"/>
        <end position="853"/>
    </location>
</feature>
<dbReference type="PANTHER" id="PTHR45339">
    <property type="entry name" value="HYBRID SIGNAL TRANSDUCTION HISTIDINE KINASE J"/>
    <property type="match status" value="1"/>
</dbReference>
<keyword evidence="2" id="KW-0902">Two-component regulatory system</keyword>
<feature type="compositionally biased region" description="Acidic residues" evidence="4">
    <location>
        <begin position="822"/>
        <end position="837"/>
    </location>
</feature>
<evidence type="ECO:0000256" key="3">
    <source>
        <dbReference type="PROSITE-ProRule" id="PRU00169"/>
    </source>
</evidence>
<dbReference type="NCBIfam" id="TIGR00229">
    <property type="entry name" value="sensory_box"/>
    <property type="match status" value="1"/>
</dbReference>
<evidence type="ECO:0000313" key="9">
    <source>
        <dbReference type="EMBL" id="CAD8915656.1"/>
    </source>
</evidence>
<dbReference type="InterPro" id="IPR003594">
    <property type="entry name" value="HATPase_dom"/>
</dbReference>
<dbReference type="InterPro" id="IPR011006">
    <property type="entry name" value="CheY-like_superfamily"/>
</dbReference>
<keyword evidence="1 3" id="KW-0597">Phosphoprotein</keyword>
<dbReference type="SUPFAM" id="SSF55785">
    <property type="entry name" value="PYP-like sensor domain (PAS domain)"/>
    <property type="match status" value="1"/>
</dbReference>
<feature type="transmembrane region" description="Helical" evidence="5">
    <location>
        <begin position="97"/>
        <end position="122"/>
    </location>
</feature>
<dbReference type="PROSITE" id="PS50112">
    <property type="entry name" value="PAS"/>
    <property type="match status" value="1"/>
</dbReference>
<feature type="compositionally biased region" description="Low complexity" evidence="4">
    <location>
        <begin position="392"/>
        <end position="411"/>
    </location>
</feature>
<evidence type="ECO:0000259" key="6">
    <source>
        <dbReference type="PROSITE" id="PS50109"/>
    </source>
</evidence>
<dbReference type="InterPro" id="IPR000014">
    <property type="entry name" value="PAS"/>
</dbReference>
<accession>A0A7S1CF04</accession>
<feature type="transmembrane region" description="Helical" evidence="5">
    <location>
        <begin position="229"/>
        <end position="246"/>
    </location>
</feature>
<dbReference type="GO" id="GO:0000160">
    <property type="term" value="P:phosphorelay signal transduction system"/>
    <property type="evidence" value="ECO:0007669"/>
    <property type="project" value="UniProtKB-KW"/>
</dbReference>
<evidence type="ECO:0000256" key="5">
    <source>
        <dbReference type="SAM" id="Phobius"/>
    </source>
</evidence>
<dbReference type="EMBL" id="HBFS01013065">
    <property type="protein sequence ID" value="CAD8915656.1"/>
    <property type="molecule type" value="Transcribed_RNA"/>
</dbReference>
<gene>
    <name evidence="9" type="ORF">BSP0115_LOCUS8913</name>
</gene>
<dbReference type="PROSITE" id="PS50110">
    <property type="entry name" value="RESPONSE_REGULATORY"/>
    <property type="match status" value="1"/>
</dbReference>
<feature type="transmembrane region" description="Helical" evidence="5">
    <location>
        <begin position="199"/>
        <end position="217"/>
    </location>
</feature>
<keyword evidence="5" id="KW-0472">Membrane</keyword>
<reference evidence="9" key="1">
    <citation type="submission" date="2021-01" db="EMBL/GenBank/DDBJ databases">
        <authorList>
            <person name="Corre E."/>
            <person name="Pelletier E."/>
            <person name="Niang G."/>
            <person name="Scheremetjew M."/>
            <person name="Finn R."/>
            <person name="Kale V."/>
            <person name="Holt S."/>
            <person name="Cochrane G."/>
            <person name="Meng A."/>
            <person name="Brown T."/>
            <person name="Cohen L."/>
        </authorList>
    </citation>
    <scope>NUCLEOTIDE SEQUENCE</scope>
    <source>
        <strain evidence="9">Ms1</strain>
    </source>
</reference>
<dbReference type="Pfam" id="PF08447">
    <property type="entry name" value="PAS_3"/>
    <property type="match status" value="1"/>
</dbReference>
<evidence type="ECO:0008006" key="10">
    <source>
        <dbReference type="Google" id="ProtNLM"/>
    </source>
</evidence>
<feature type="domain" description="PAS" evidence="8">
    <location>
        <begin position="293"/>
        <end position="342"/>
    </location>
</feature>
<evidence type="ECO:0000256" key="4">
    <source>
        <dbReference type="SAM" id="MobiDB-lite"/>
    </source>
</evidence>